<proteinExistence type="predicted"/>
<dbReference type="EMBL" id="VJMI01019554">
    <property type="protein sequence ID" value="KAF0707042.1"/>
    <property type="molecule type" value="Genomic_DNA"/>
</dbReference>
<organism evidence="2 3">
    <name type="scientific">Aphanomyces astaci</name>
    <name type="common">Crayfish plague agent</name>
    <dbReference type="NCBI Taxonomy" id="112090"/>
    <lineage>
        <taxon>Eukaryota</taxon>
        <taxon>Sar</taxon>
        <taxon>Stramenopiles</taxon>
        <taxon>Oomycota</taxon>
        <taxon>Saprolegniomycetes</taxon>
        <taxon>Saprolegniales</taxon>
        <taxon>Verrucalvaceae</taxon>
        <taxon>Aphanomyces</taxon>
    </lineage>
</organism>
<dbReference type="Proteomes" id="UP000469452">
    <property type="component" value="Unassembled WGS sequence"/>
</dbReference>
<name>A0A6A4ZGN7_APHAT</name>
<evidence type="ECO:0000313" key="2">
    <source>
        <dbReference type="EMBL" id="KAF0707042.1"/>
    </source>
</evidence>
<evidence type="ECO:0000313" key="3">
    <source>
        <dbReference type="Proteomes" id="UP000469452"/>
    </source>
</evidence>
<evidence type="ECO:0000256" key="1">
    <source>
        <dbReference type="SAM" id="MobiDB-lite"/>
    </source>
</evidence>
<accession>A0A6A4ZGN7</accession>
<feature type="region of interest" description="Disordered" evidence="1">
    <location>
        <begin position="84"/>
        <end position="115"/>
    </location>
</feature>
<comment type="caution">
    <text evidence="2">The sequence shown here is derived from an EMBL/GenBank/DDBJ whole genome shotgun (WGS) entry which is preliminary data.</text>
</comment>
<reference evidence="2 3" key="1">
    <citation type="submission" date="2019-06" db="EMBL/GenBank/DDBJ databases">
        <title>Genomics analysis of Aphanomyces spp. identifies a new class of oomycete effector associated with host adaptation.</title>
        <authorList>
            <person name="Gaulin E."/>
        </authorList>
    </citation>
    <scope>NUCLEOTIDE SEQUENCE [LARGE SCALE GENOMIC DNA]</scope>
    <source>
        <strain evidence="2 3">E</strain>
    </source>
</reference>
<protein>
    <submittedName>
        <fullName evidence="2">Uncharacterized protein</fullName>
    </submittedName>
</protein>
<feature type="non-terminal residue" evidence="2">
    <location>
        <position position="1"/>
    </location>
</feature>
<sequence>ATSKELLEIEAKRQDVMLERRKTQQYHQVTQGLRNSGDANGKTKFRMTLRSAGVIGVPAIRRPKLTSFREFHFSTDSRALVKQTKESLKRKMAHAPVSSSPGRPTQRRRITGKQH</sequence>
<dbReference type="VEuPathDB" id="FungiDB:H257_12879"/>
<dbReference type="AlphaFoldDB" id="A0A6A4ZGN7"/>
<gene>
    <name evidence="2" type="ORF">AaE_013795</name>
</gene>
<feature type="compositionally biased region" description="Basic residues" evidence="1">
    <location>
        <begin position="105"/>
        <end position="115"/>
    </location>
</feature>